<dbReference type="InterPro" id="IPR042095">
    <property type="entry name" value="SUMF_sf"/>
</dbReference>
<dbReference type="PANTHER" id="PTHR23150">
    <property type="entry name" value="SULFATASE MODIFYING FACTOR 1, 2"/>
    <property type="match status" value="1"/>
</dbReference>
<dbReference type="PROSITE" id="PS51257">
    <property type="entry name" value="PROKAR_LIPOPROTEIN"/>
    <property type="match status" value="1"/>
</dbReference>
<proteinExistence type="predicted"/>
<dbReference type="Pfam" id="PF03781">
    <property type="entry name" value="FGE-sulfatase"/>
    <property type="match status" value="1"/>
</dbReference>
<dbReference type="InterPro" id="IPR051043">
    <property type="entry name" value="Sulfatase_Mod_Factor_Kinase"/>
</dbReference>
<organism evidence="2 3">
    <name type="scientific">Candidatus Merdivivens pullistercoris</name>
    <dbReference type="NCBI Taxonomy" id="2840873"/>
    <lineage>
        <taxon>Bacteria</taxon>
        <taxon>Pseudomonadati</taxon>
        <taxon>Bacteroidota</taxon>
        <taxon>Bacteroidia</taxon>
        <taxon>Bacteroidales</taxon>
        <taxon>Muribaculaceae</taxon>
        <taxon>Muribaculaceae incertae sedis</taxon>
        <taxon>Candidatus Merdivivens</taxon>
    </lineage>
</organism>
<dbReference type="GO" id="GO:0120147">
    <property type="term" value="F:formylglycine-generating oxidase activity"/>
    <property type="evidence" value="ECO:0007669"/>
    <property type="project" value="TreeGrafter"/>
</dbReference>
<evidence type="ECO:0000313" key="2">
    <source>
        <dbReference type="EMBL" id="MBO8465920.1"/>
    </source>
</evidence>
<dbReference type="InterPro" id="IPR008964">
    <property type="entry name" value="Invasin/intimin_cell_adhesion"/>
</dbReference>
<dbReference type="Gene3D" id="2.60.40.1080">
    <property type="match status" value="3"/>
</dbReference>
<feature type="domain" description="BIG2" evidence="1">
    <location>
        <begin position="115"/>
        <end position="192"/>
    </location>
</feature>
<evidence type="ECO:0000259" key="1">
    <source>
        <dbReference type="SMART" id="SM00635"/>
    </source>
</evidence>
<dbReference type="Pfam" id="PF02368">
    <property type="entry name" value="Big_2"/>
    <property type="match status" value="3"/>
</dbReference>
<dbReference type="AlphaFoldDB" id="A0A9D9NAF5"/>
<dbReference type="Gene3D" id="3.90.1580.10">
    <property type="entry name" value="paralog of FGE (formylglycine-generating enzyme)"/>
    <property type="match status" value="1"/>
</dbReference>
<feature type="domain" description="BIG2" evidence="1">
    <location>
        <begin position="29"/>
        <end position="106"/>
    </location>
</feature>
<name>A0A9D9NAF5_9BACT</name>
<feature type="domain" description="BIG2" evidence="1">
    <location>
        <begin position="201"/>
        <end position="278"/>
    </location>
</feature>
<evidence type="ECO:0000313" key="3">
    <source>
        <dbReference type="Proteomes" id="UP000823597"/>
    </source>
</evidence>
<sequence>MKSVILKTAILAMFLAVSCEGTQEEREIHVESVSIEPEEITVKAGDTASLAAVIVPENATNKNVGWYSEDNSIVTVDNDGSLTAVSVGETRVFIVTEDGSKTAYCGVTVVDKDIPVESITVDPDNLSMVVGDIVALSVRMFPENATGKSVVWTSSDESVASVDEDGKVEGTGIGEADITVSSEQWGKSAVCHVTVGDNYVAVTGVAVSPANMTLEIGEQGKFTALIYPSYATEQSVTWATLDPDVASVSDDGTVTALSSGVAFITATTEDGGFSSYSKAAVTGGDVVPEEWVLVPAGTFMMGSPETEENRMESEVQHEVTISRDFYISKYEVTNSQFADFLNEAGIGQDGMGEVTYPDKGTEVTETRQLIMDSSLDAGLGGQYDFGVHWDAEASMWKPADGCDNYPVIFVTWYGAMAYAAHKGGCLPTEAQWEYACRAGSSTAYFWGETSSEQNEYGWCYTIGDKAISVRLHPVGGKSPNGWGIYDMVGNVCELCLDWDGDYPEGPVTDPVGPDTGEWRILRGSCFLTGGPYSRSAYRDGYHADNQGAYVGFRIVKY</sequence>
<protein>
    <submittedName>
        <fullName evidence="2">Ig-like domain-containing protein</fullName>
    </submittedName>
</protein>
<dbReference type="InterPro" id="IPR005532">
    <property type="entry name" value="SUMF_dom"/>
</dbReference>
<dbReference type="PANTHER" id="PTHR23150:SF19">
    <property type="entry name" value="FORMYLGLYCINE-GENERATING ENZYME"/>
    <property type="match status" value="1"/>
</dbReference>
<reference evidence="2" key="1">
    <citation type="submission" date="2020-10" db="EMBL/GenBank/DDBJ databases">
        <authorList>
            <person name="Gilroy R."/>
        </authorList>
    </citation>
    <scope>NUCLEOTIDE SEQUENCE</scope>
    <source>
        <strain evidence="2">10037</strain>
    </source>
</reference>
<dbReference type="Proteomes" id="UP000823597">
    <property type="component" value="Unassembled WGS sequence"/>
</dbReference>
<dbReference type="EMBL" id="JADIME010000084">
    <property type="protein sequence ID" value="MBO8465920.1"/>
    <property type="molecule type" value="Genomic_DNA"/>
</dbReference>
<comment type="caution">
    <text evidence="2">The sequence shown here is derived from an EMBL/GenBank/DDBJ whole genome shotgun (WGS) entry which is preliminary data.</text>
</comment>
<reference evidence="2" key="2">
    <citation type="journal article" date="2021" name="PeerJ">
        <title>Extensive microbial diversity within the chicken gut microbiome revealed by metagenomics and culture.</title>
        <authorList>
            <person name="Gilroy R."/>
            <person name="Ravi A."/>
            <person name="Getino M."/>
            <person name="Pursley I."/>
            <person name="Horton D.L."/>
            <person name="Alikhan N.F."/>
            <person name="Baker D."/>
            <person name="Gharbi K."/>
            <person name="Hall N."/>
            <person name="Watson M."/>
            <person name="Adriaenssens E.M."/>
            <person name="Foster-Nyarko E."/>
            <person name="Jarju S."/>
            <person name="Secka A."/>
            <person name="Antonio M."/>
            <person name="Oren A."/>
            <person name="Chaudhuri R.R."/>
            <person name="La Ragione R."/>
            <person name="Hildebrand F."/>
            <person name="Pallen M.J."/>
        </authorList>
    </citation>
    <scope>NUCLEOTIDE SEQUENCE</scope>
    <source>
        <strain evidence="2">10037</strain>
    </source>
</reference>
<dbReference type="SUPFAM" id="SSF56436">
    <property type="entry name" value="C-type lectin-like"/>
    <property type="match status" value="1"/>
</dbReference>
<dbReference type="SUPFAM" id="SSF49373">
    <property type="entry name" value="Invasin/intimin cell-adhesion fragments"/>
    <property type="match status" value="3"/>
</dbReference>
<dbReference type="InterPro" id="IPR003343">
    <property type="entry name" value="Big_2"/>
</dbReference>
<gene>
    <name evidence="2" type="ORF">IAB93_08005</name>
</gene>
<accession>A0A9D9NAF5</accession>
<dbReference type="InterPro" id="IPR016187">
    <property type="entry name" value="CTDL_fold"/>
</dbReference>
<dbReference type="SMART" id="SM00635">
    <property type="entry name" value="BID_2"/>
    <property type="match status" value="3"/>
</dbReference>